<gene>
    <name evidence="2" type="ORF">DFR75_11243</name>
</gene>
<accession>A0A4R6NYL5</accession>
<dbReference type="CDD" id="cd02976">
    <property type="entry name" value="NrdH"/>
    <property type="match status" value="1"/>
</dbReference>
<sequence>MYSRPDCQPCKATKRKLEQLGAEYTVIDVTEDPDALTLIRDLGYLQAPVIVVRDGDEETHWGGYAPDKLRWAANATNP</sequence>
<evidence type="ECO:0000313" key="2">
    <source>
        <dbReference type="EMBL" id="TDP29779.1"/>
    </source>
</evidence>
<evidence type="ECO:0000259" key="1">
    <source>
        <dbReference type="Pfam" id="PF00462"/>
    </source>
</evidence>
<proteinExistence type="predicted"/>
<dbReference type="AlphaFoldDB" id="A0A4R6NYL5"/>
<dbReference type="EMBL" id="SNXK01000012">
    <property type="protein sequence ID" value="TDP29779.1"/>
    <property type="molecule type" value="Genomic_DNA"/>
</dbReference>
<dbReference type="Gene3D" id="3.40.30.10">
    <property type="entry name" value="Glutaredoxin"/>
    <property type="match status" value="1"/>
</dbReference>
<feature type="domain" description="Glutaredoxin" evidence="1">
    <location>
        <begin position="1"/>
        <end position="54"/>
    </location>
</feature>
<name>A0A4R6NYL5_NOCIG</name>
<dbReference type="Proteomes" id="UP000295087">
    <property type="component" value="Unassembled WGS sequence"/>
</dbReference>
<dbReference type="InterPro" id="IPR002109">
    <property type="entry name" value="Glutaredoxin"/>
</dbReference>
<dbReference type="SUPFAM" id="SSF52833">
    <property type="entry name" value="Thioredoxin-like"/>
    <property type="match status" value="1"/>
</dbReference>
<organism evidence="2 3">
    <name type="scientific">Nocardia ignorata</name>
    <dbReference type="NCBI Taxonomy" id="145285"/>
    <lineage>
        <taxon>Bacteria</taxon>
        <taxon>Bacillati</taxon>
        <taxon>Actinomycetota</taxon>
        <taxon>Actinomycetes</taxon>
        <taxon>Mycobacteriales</taxon>
        <taxon>Nocardiaceae</taxon>
        <taxon>Nocardia</taxon>
    </lineage>
</organism>
<dbReference type="PROSITE" id="PS51354">
    <property type="entry name" value="GLUTAREDOXIN_2"/>
    <property type="match status" value="1"/>
</dbReference>
<keyword evidence="3" id="KW-1185">Reference proteome</keyword>
<dbReference type="Pfam" id="PF00462">
    <property type="entry name" value="Glutaredoxin"/>
    <property type="match status" value="1"/>
</dbReference>
<evidence type="ECO:0000313" key="3">
    <source>
        <dbReference type="Proteomes" id="UP000295087"/>
    </source>
</evidence>
<protein>
    <submittedName>
        <fullName evidence="2">Ribonucleoside-diphosphate reductase class Ib glutaredoxin subunit</fullName>
    </submittedName>
</protein>
<dbReference type="InterPro" id="IPR036249">
    <property type="entry name" value="Thioredoxin-like_sf"/>
</dbReference>
<comment type="caution">
    <text evidence="2">The sequence shown here is derived from an EMBL/GenBank/DDBJ whole genome shotgun (WGS) entry which is preliminary data.</text>
</comment>
<reference evidence="2 3" key="1">
    <citation type="submission" date="2019-03" db="EMBL/GenBank/DDBJ databases">
        <title>Genomic Encyclopedia of Type Strains, Phase IV (KMG-IV): sequencing the most valuable type-strain genomes for metagenomic binning, comparative biology and taxonomic classification.</title>
        <authorList>
            <person name="Goeker M."/>
        </authorList>
    </citation>
    <scope>NUCLEOTIDE SEQUENCE [LARGE SCALE GENOMIC DNA]</scope>
    <source>
        <strain evidence="2 3">DSM 44496</strain>
    </source>
</reference>